<dbReference type="Gene3D" id="3.90.1570.10">
    <property type="entry name" value="tt1808, chain A"/>
    <property type="match status" value="1"/>
</dbReference>
<dbReference type="OrthoDB" id="530973at2"/>
<organism evidence="2 3">
    <name type="scientific">Dulcicalothrix desertica PCC 7102</name>
    <dbReference type="NCBI Taxonomy" id="232991"/>
    <lineage>
        <taxon>Bacteria</taxon>
        <taxon>Bacillati</taxon>
        <taxon>Cyanobacteriota</taxon>
        <taxon>Cyanophyceae</taxon>
        <taxon>Nostocales</taxon>
        <taxon>Calotrichaceae</taxon>
        <taxon>Dulcicalothrix</taxon>
    </lineage>
</organism>
<reference evidence="2" key="1">
    <citation type="submission" date="2018-12" db="EMBL/GenBank/DDBJ databases">
        <authorList>
            <person name="Will S."/>
            <person name="Neumann-Schaal M."/>
            <person name="Henke P."/>
        </authorList>
    </citation>
    <scope>NUCLEOTIDE SEQUENCE</scope>
    <source>
        <strain evidence="2">PCC 7102</strain>
    </source>
</reference>
<dbReference type="RefSeq" id="WP_127080329.1">
    <property type="nucleotide sequence ID" value="NZ_RSCL01000003.1"/>
</dbReference>
<dbReference type="AlphaFoldDB" id="A0A3S1ATE0"/>
<feature type="domain" description="Putative restriction endonuclease" evidence="1">
    <location>
        <begin position="17"/>
        <end position="177"/>
    </location>
</feature>
<dbReference type="InterPro" id="IPR008538">
    <property type="entry name" value="Uma2"/>
</dbReference>
<dbReference type="SUPFAM" id="SSF52980">
    <property type="entry name" value="Restriction endonuclease-like"/>
    <property type="match status" value="1"/>
</dbReference>
<comment type="caution">
    <text evidence="2">The sequence shown here is derived from an EMBL/GenBank/DDBJ whole genome shotgun (WGS) entry which is preliminary data.</text>
</comment>
<dbReference type="InterPro" id="IPR011335">
    <property type="entry name" value="Restrct_endonuc-II-like"/>
</dbReference>
<accession>A0A3S1ATE0</accession>
<dbReference type="PANTHER" id="PTHR34107:SF4">
    <property type="entry name" value="SLL1222 PROTEIN"/>
    <property type="match status" value="1"/>
</dbReference>
<evidence type="ECO:0000313" key="3">
    <source>
        <dbReference type="Proteomes" id="UP000271624"/>
    </source>
</evidence>
<dbReference type="PANTHER" id="PTHR34107">
    <property type="entry name" value="SLL0198 PROTEIN-RELATED"/>
    <property type="match status" value="1"/>
</dbReference>
<dbReference type="InterPro" id="IPR012296">
    <property type="entry name" value="Nuclease_put_TT1808"/>
</dbReference>
<keyword evidence="3" id="KW-1185">Reference proteome</keyword>
<protein>
    <recommendedName>
        <fullName evidence="1">Putative restriction endonuclease domain-containing protein</fullName>
    </recommendedName>
</protein>
<name>A0A3S1ATE0_9CYAN</name>
<dbReference type="EMBL" id="RSCL01000003">
    <property type="protein sequence ID" value="RUT08540.1"/>
    <property type="molecule type" value="Genomic_DNA"/>
</dbReference>
<proteinExistence type="predicted"/>
<evidence type="ECO:0000313" key="2">
    <source>
        <dbReference type="EMBL" id="RUT08540.1"/>
    </source>
</evidence>
<reference evidence="2" key="2">
    <citation type="journal article" date="2019" name="Genome Biol. Evol.">
        <title>Day and night: Metabolic profiles and evolutionary relationships of six axenic non-marine cyanobacteria.</title>
        <authorList>
            <person name="Will S.E."/>
            <person name="Henke P."/>
            <person name="Boedeker C."/>
            <person name="Huang S."/>
            <person name="Brinkmann H."/>
            <person name="Rohde M."/>
            <person name="Jarek M."/>
            <person name="Friedl T."/>
            <person name="Seufert S."/>
            <person name="Schumacher M."/>
            <person name="Overmann J."/>
            <person name="Neumann-Schaal M."/>
            <person name="Petersen J."/>
        </authorList>
    </citation>
    <scope>NUCLEOTIDE SEQUENCE [LARGE SCALE GENOMIC DNA]</scope>
    <source>
        <strain evidence="2">PCC 7102</strain>
    </source>
</reference>
<sequence>MVNVTIVSESFNNFSLEDWTQNPLDDTEWVNGKLIEKNGMTLKHSQSQSRLDRRWGNYKDESGLGGEVYTDVPCLTNIQGRRPDVAYLTPALVSQYGNQKVLPQSFPLSAEIVSPTDYAEEVIAKSAEYLQSGGEEVWLIYPENRWIIIVTKNSRLIFSSGETVSTQTVLLDFSMPVDDLFN</sequence>
<evidence type="ECO:0000259" key="1">
    <source>
        <dbReference type="Pfam" id="PF05685"/>
    </source>
</evidence>
<dbReference type="Pfam" id="PF05685">
    <property type="entry name" value="Uma2"/>
    <property type="match status" value="1"/>
</dbReference>
<dbReference type="Proteomes" id="UP000271624">
    <property type="component" value="Unassembled WGS sequence"/>
</dbReference>
<dbReference type="CDD" id="cd06260">
    <property type="entry name" value="DUF820-like"/>
    <property type="match status" value="1"/>
</dbReference>
<gene>
    <name evidence="2" type="ORF">DSM106972_017080</name>
</gene>